<name>A0AAV7V0U3_PLEWA</name>
<evidence type="ECO:0000313" key="2">
    <source>
        <dbReference type="EMBL" id="KAJ1193824.1"/>
    </source>
</evidence>
<protein>
    <submittedName>
        <fullName evidence="2">Uncharacterized protein</fullName>
    </submittedName>
</protein>
<accession>A0AAV7V0U3</accession>
<dbReference type="AlphaFoldDB" id="A0AAV7V0U3"/>
<reference evidence="2" key="1">
    <citation type="journal article" date="2022" name="bioRxiv">
        <title>Sequencing and chromosome-scale assembly of the giantPleurodeles waltlgenome.</title>
        <authorList>
            <person name="Brown T."/>
            <person name="Elewa A."/>
            <person name="Iarovenko S."/>
            <person name="Subramanian E."/>
            <person name="Araus A.J."/>
            <person name="Petzold A."/>
            <person name="Susuki M."/>
            <person name="Suzuki K.-i.T."/>
            <person name="Hayashi T."/>
            <person name="Toyoda A."/>
            <person name="Oliveira C."/>
            <person name="Osipova E."/>
            <person name="Leigh N.D."/>
            <person name="Simon A."/>
            <person name="Yun M.H."/>
        </authorList>
    </citation>
    <scope>NUCLEOTIDE SEQUENCE</scope>
    <source>
        <strain evidence="2">20211129_DDA</strain>
        <tissue evidence="2">Liver</tissue>
    </source>
</reference>
<gene>
    <name evidence="2" type="ORF">NDU88_003120</name>
</gene>
<dbReference type="EMBL" id="JANPWB010000004">
    <property type="protein sequence ID" value="KAJ1193824.1"/>
    <property type="molecule type" value="Genomic_DNA"/>
</dbReference>
<comment type="caution">
    <text evidence="2">The sequence shown here is derived from an EMBL/GenBank/DDBJ whole genome shotgun (WGS) entry which is preliminary data.</text>
</comment>
<evidence type="ECO:0000313" key="3">
    <source>
        <dbReference type="Proteomes" id="UP001066276"/>
    </source>
</evidence>
<evidence type="ECO:0000256" key="1">
    <source>
        <dbReference type="SAM" id="MobiDB-lite"/>
    </source>
</evidence>
<dbReference type="Proteomes" id="UP001066276">
    <property type="component" value="Chromosome 2_2"/>
</dbReference>
<proteinExistence type="predicted"/>
<keyword evidence="3" id="KW-1185">Reference proteome</keyword>
<organism evidence="2 3">
    <name type="scientific">Pleurodeles waltl</name>
    <name type="common">Iberian ribbed newt</name>
    <dbReference type="NCBI Taxonomy" id="8319"/>
    <lineage>
        <taxon>Eukaryota</taxon>
        <taxon>Metazoa</taxon>
        <taxon>Chordata</taxon>
        <taxon>Craniata</taxon>
        <taxon>Vertebrata</taxon>
        <taxon>Euteleostomi</taxon>
        <taxon>Amphibia</taxon>
        <taxon>Batrachia</taxon>
        <taxon>Caudata</taxon>
        <taxon>Salamandroidea</taxon>
        <taxon>Salamandridae</taxon>
        <taxon>Pleurodelinae</taxon>
        <taxon>Pleurodeles</taxon>
    </lineage>
</organism>
<feature type="region of interest" description="Disordered" evidence="1">
    <location>
        <begin position="34"/>
        <end position="86"/>
    </location>
</feature>
<sequence length="86" mass="8910">MFVPTRPDHASEPYTPHPALLTRNILETSYCLGPATSRVDSAGDPAVRSDNNVAQDKMPRGSGNRSGRAGAATGSLCSAPAEASVK</sequence>
<feature type="compositionally biased region" description="Low complexity" evidence="1">
    <location>
        <begin position="60"/>
        <end position="75"/>
    </location>
</feature>